<evidence type="ECO:0000313" key="2">
    <source>
        <dbReference type="EMBL" id="MED6186454.1"/>
    </source>
</evidence>
<accession>A0ABU6WKQ1</accession>
<evidence type="ECO:0000256" key="1">
    <source>
        <dbReference type="SAM" id="MobiDB-lite"/>
    </source>
</evidence>
<dbReference type="Proteomes" id="UP001341840">
    <property type="component" value="Unassembled WGS sequence"/>
</dbReference>
<reference evidence="2 3" key="1">
    <citation type="journal article" date="2023" name="Plants (Basel)">
        <title>Bridging the Gap: Combining Genomics and Transcriptomics Approaches to Understand Stylosanthes scabra, an Orphan Legume from the Brazilian Caatinga.</title>
        <authorList>
            <person name="Ferreira-Neto J.R.C."/>
            <person name="da Silva M.D."/>
            <person name="Binneck E."/>
            <person name="de Melo N.F."/>
            <person name="da Silva R.H."/>
            <person name="de Melo A.L.T.M."/>
            <person name="Pandolfi V."/>
            <person name="Bustamante F.O."/>
            <person name="Brasileiro-Vidal A.C."/>
            <person name="Benko-Iseppon A.M."/>
        </authorList>
    </citation>
    <scope>NUCLEOTIDE SEQUENCE [LARGE SCALE GENOMIC DNA]</scope>
    <source>
        <tissue evidence="2">Leaves</tissue>
    </source>
</reference>
<dbReference type="EMBL" id="JASCZI010181930">
    <property type="protein sequence ID" value="MED6186454.1"/>
    <property type="molecule type" value="Genomic_DNA"/>
</dbReference>
<keyword evidence="3" id="KW-1185">Reference proteome</keyword>
<gene>
    <name evidence="2" type="ORF">PIB30_066832</name>
</gene>
<comment type="caution">
    <text evidence="2">The sequence shown here is derived from an EMBL/GenBank/DDBJ whole genome shotgun (WGS) entry which is preliminary data.</text>
</comment>
<proteinExistence type="predicted"/>
<name>A0ABU6WKQ1_9FABA</name>
<evidence type="ECO:0000313" key="3">
    <source>
        <dbReference type="Proteomes" id="UP001341840"/>
    </source>
</evidence>
<sequence length="83" mass="9062">MKKTNQDARTSPGTTPWGRTRSRYGTTFRFLANSVIVRAYDSKRLRRWSSSLIPIAAVTTGLTPIDGALNSFGFGIRDVGLGA</sequence>
<organism evidence="2 3">
    <name type="scientific">Stylosanthes scabra</name>
    <dbReference type="NCBI Taxonomy" id="79078"/>
    <lineage>
        <taxon>Eukaryota</taxon>
        <taxon>Viridiplantae</taxon>
        <taxon>Streptophyta</taxon>
        <taxon>Embryophyta</taxon>
        <taxon>Tracheophyta</taxon>
        <taxon>Spermatophyta</taxon>
        <taxon>Magnoliopsida</taxon>
        <taxon>eudicotyledons</taxon>
        <taxon>Gunneridae</taxon>
        <taxon>Pentapetalae</taxon>
        <taxon>rosids</taxon>
        <taxon>fabids</taxon>
        <taxon>Fabales</taxon>
        <taxon>Fabaceae</taxon>
        <taxon>Papilionoideae</taxon>
        <taxon>50 kb inversion clade</taxon>
        <taxon>dalbergioids sensu lato</taxon>
        <taxon>Dalbergieae</taxon>
        <taxon>Pterocarpus clade</taxon>
        <taxon>Stylosanthes</taxon>
    </lineage>
</organism>
<feature type="region of interest" description="Disordered" evidence="1">
    <location>
        <begin position="1"/>
        <end position="21"/>
    </location>
</feature>
<protein>
    <submittedName>
        <fullName evidence="2">Uncharacterized protein</fullName>
    </submittedName>
</protein>